<dbReference type="RefSeq" id="WP_061014568.1">
    <property type="nucleotide sequence ID" value="NZ_BJTZ01000001.1"/>
</dbReference>
<dbReference type="EMBL" id="BJTZ01000001">
    <property type="protein sequence ID" value="GEK12030.1"/>
    <property type="molecule type" value="Genomic_DNA"/>
</dbReference>
<comment type="caution">
    <text evidence="1">The sequence shown here is derived from an EMBL/GenBank/DDBJ whole genome shotgun (WGS) entry which is preliminary data.</text>
</comment>
<accession>A0A1B9P6H6</accession>
<gene>
    <name evidence="1" type="ORF">AFI02nite_00660</name>
</gene>
<name>A0A1B9P6H6_ALIFS</name>
<organism evidence="1 2">
    <name type="scientific">Aliivibrio fischeri</name>
    <name type="common">Vibrio fischeri</name>
    <dbReference type="NCBI Taxonomy" id="668"/>
    <lineage>
        <taxon>Bacteria</taxon>
        <taxon>Pseudomonadati</taxon>
        <taxon>Pseudomonadota</taxon>
        <taxon>Gammaproteobacteria</taxon>
        <taxon>Vibrionales</taxon>
        <taxon>Vibrionaceae</taxon>
        <taxon>Aliivibrio</taxon>
    </lineage>
</organism>
<sequence length="61" mass="6738">MSEHIKIAAQAADYIDGLFVEIIEGDHDDNEVLLGTVLVGNKSFQIQLKVTANPDDFMDEC</sequence>
<evidence type="ECO:0000313" key="2">
    <source>
        <dbReference type="Proteomes" id="UP000321787"/>
    </source>
</evidence>
<dbReference type="Proteomes" id="UP000321787">
    <property type="component" value="Unassembled WGS sequence"/>
</dbReference>
<protein>
    <submittedName>
        <fullName evidence="1">Uncharacterized protein</fullName>
    </submittedName>
</protein>
<evidence type="ECO:0000313" key="1">
    <source>
        <dbReference type="EMBL" id="GEK12030.1"/>
    </source>
</evidence>
<proteinExistence type="predicted"/>
<reference evidence="1 2" key="1">
    <citation type="submission" date="2019-07" db="EMBL/GenBank/DDBJ databases">
        <title>Whole genome shotgun sequence of Aliivibrio fischeri NBRC 101058.</title>
        <authorList>
            <person name="Hosoyama A."/>
            <person name="Uohara A."/>
            <person name="Ohji S."/>
            <person name="Ichikawa N."/>
        </authorList>
    </citation>
    <scope>NUCLEOTIDE SEQUENCE [LARGE SCALE GENOMIC DNA]</scope>
    <source>
        <strain evidence="1 2">NBRC 101058</strain>
    </source>
</reference>
<dbReference type="AlphaFoldDB" id="A0A1B9P6H6"/>